<feature type="chain" id="PRO_5034481317" description="Matrix Gla protein" evidence="12">
    <location>
        <begin position="20"/>
        <end position="104"/>
    </location>
</feature>
<dbReference type="PANTHER" id="PTHR10109">
    <property type="entry name" value="MATRIX GLA PROTEIN"/>
    <property type="match status" value="1"/>
</dbReference>
<reference evidence="14" key="1">
    <citation type="submission" date="2019-08" db="EMBL/GenBank/DDBJ databases">
        <title>Three high-quality genomes provides insights into domestication of ducks.</title>
        <authorList>
            <person name="Hou Z.C."/>
            <person name="Zhu F."/>
            <person name="Yin Z.T."/>
            <person name="Zhang F."/>
        </authorList>
    </citation>
    <scope>NUCLEOTIDE SEQUENCE [LARGE SCALE GENOMIC DNA]</scope>
</reference>
<organism evidence="14 15">
    <name type="scientific">Anas platyrhynchos</name>
    <name type="common">Mallard</name>
    <name type="synonym">Anas boschas</name>
    <dbReference type="NCBI Taxonomy" id="8839"/>
    <lineage>
        <taxon>Eukaryota</taxon>
        <taxon>Metazoa</taxon>
        <taxon>Chordata</taxon>
        <taxon>Craniata</taxon>
        <taxon>Vertebrata</taxon>
        <taxon>Euteleostomi</taxon>
        <taxon>Archelosauria</taxon>
        <taxon>Archosauria</taxon>
        <taxon>Dinosauria</taxon>
        <taxon>Saurischia</taxon>
        <taxon>Theropoda</taxon>
        <taxon>Coelurosauria</taxon>
        <taxon>Aves</taxon>
        <taxon>Neognathae</taxon>
        <taxon>Galloanserae</taxon>
        <taxon>Anseriformes</taxon>
        <taxon>Anatidae</taxon>
        <taxon>Anatinae</taxon>
        <taxon>Anas</taxon>
    </lineage>
</organism>
<keyword evidence="5" id="KW-0301">Gamma-carboxyglutamic acid</keyword>
<dbReference type="InterPro" id="IPR000294">
    <property type="entry name" value="GLA_domain"/>
</dbReference>
<dbReference type="SUPFAM" id="SSF57630">
    <property type="entry name" value="GLA-domain"/>
    <property type="match status" value="1"/>
</dbReference>
<evidence type="ECO:0000313" key="14">
    <source>
        <dbReference type="Ensembl" id="ENSAPLP00020005653.1"/>
    </source>
</evidence>
<evidence type="ECO:0000256" key="11">
    <source>
        <dbReference type="ARBA" id="ARBA00023188"/>
    </source>
</evidence>
<dbReference type="InterPro" id="IPR035972">
    <property type="entry name" value="GLA-like_dom_SF"/>
</dbReference>
<dbReference type="GO" id="GO:0005576">
    <property type="term" value="C:extracellular region"/>
    <property type="evidence" value="ECO:0007669"/>
    <property type="project" value="UniProtKB-SubCell"/>
</dbReference>
<dbReference type="Pfam" id="PF25890">
    <property type="entry name" value="BGLAP_C"/>
    <property type="match status" value="1"/>
</dbReference>
<dbReference type="PANTHER" id="PTHR10109:SF0">
    <property type="entry name" value="MATRIX GLA PROTEIN"/>
    <property type="match status" value="1"/>
</dbReference>
<evidence type="ECO:0000256" key="4">
    <source>
        <dbReference type="ARBA" id="ARBA00022473"/>
    </source>
</evidence>
<keyword evidence="4" id="KW-0217">Developmental protein</keyword>
<keyword evidence="6" id="KW-0964">Secreted</keyword>
<keyword evidence="8" id="KW-0221">Differentiation</keyword>
<evidence type="ECO:0000256" key="1">
    <source>
        <dbReference type="ARBA" id="ARBA00004613"/>
    </source>
</evidence>
<keyword evidence="7" id="KW-0597">Phosphoprotein</keyword>
<keyword evidence="11" id="KW-0891">Chondrogenesis</keyword>
<reference evidence="14" key="2">
    <citation type="submission" date="2025-08" db="UniProtKB">
        <authorList>
            <consortium name="Ensembl"/>
        </authorList>
    </citation>
    <scope>IDENTIFICATION</scope>
</reference>
<evidence type="ECO:0000259" key="13">
    <source>
        <dbReference type="SMART" id="SM00069"/>
    </source>
</evidence>
<feature type="signal peptide" evidence="12">
    <location>
        <begin position="1"/>
        <end position="19"/>
    </location>
</feature>
<comment type="subcellular location">
    <subcellularLocation>
        <location evidence="1">Secreted</location>
    </subcellularLocation>
</comment>
<keyword evidence="10" id="KW-1015">Disulfide bond</keyword>
<evidence type="ECO:0000256" key="12">
    <source>
        <dbReference type="SAM" id="SignalP"/>
    </source>
</evidence>
<protein>
    <recommendedName>
        <fullName evidence="3">Matrix Gla protein</fullName>
    </recommendedName>
</protein>
<feature type="domain" description="Gla" evidence="13">
    <location>
        <begin position="32"/>
        <end position="99"/>
    </location>
</feature>
<dbReference type="AlphaFoldDB" id="A0A8B9R0F9"/>
<evidence type="ECO:0000256" key="7">
    <source>
        <dbReference type="ARBA" id="ARBA00022553"/>
    </source>
</evidence>
<dbReference type="SMART" id="SM00069">
    <property type="entry name" value="GLA"/>
    <property type="match status" value="1"/>
</dbReference>
<evidence type="ECO:0000256" key="5">
    <source>
        <dbReference type="ARBA" id="ARBA00022479"/>
    </source>
</evidence>
<name>A0A8B9R0F9_ANAPL</name>
<evidence type="ECO:0000256" key="10">
    <source>
        <dbReference type="ARBA" id="ARBA00023157"/>
    </source>
</evidence>
<evidence type="ECO:0000313" key="15">
    <source>
        <dbReference type="Proteomes" id="UP000694400"/>
    </source>
</evidence>
<reference evidence="14" key="3">
    <citation type="submission" date="2025-09" db="UniProtKB">
        <authorList>
            <consortium name="Ensembl"/>
        </authorList>
    </citation>
    <scope>IDENTIFICATION</scope>
</reference>
<evidence type="ECO:0000256" key="8">
    <source>
        <dbReference type="ARBA" id="ARBA00022782"/>
    </source>
</evidence>
<comment type="similarity">
    <text evidence="2">Belongs to the osteocalcin/matrix Gla protein family.</text>
</comment>
<keyword evidence="12" id="KW-0732">Signal</keyword>
<sequence length="104" mass="12242">MRTLIILTLLATLIMAATCYESHESMESHEYLNPFINRRRANGFMQTDMRLEAIAQERIRERNKAPQERQREICEDYYPCELYASRHGYAASLPYSHGFLHSVD</sequence>
<evidence type="ECO:0000256" key="6">
    <source>
        <dbReference type="ARBA" id="ARBA00022525"/>
    </source>
</evidence>
<dbReference type="GO" id="GO:0051216">
    <property type="term" value="P:cartilage development"/>
    <property type="evidence" value="ECO:0007669"/>
    <property type="project" value="UniProtKB-KW"/>
</dbReference>
<dbReference type="GO" id="GO:0005509">
    <property type="term" value="F:calcium ion binding"/>
    <property type="evidence" value="ECO:0007669"/>
    <property type="project" value="InterPro"/>
</dbReference>
<dbReference type="GO" id="GO:0031012">
    <property type="term" value="C:extracellular matrix"/>
    <property type="evidence" value="ECO:0007669"/>
    <property type="project" value="InterPro"/>
</dbReference>
<dbReference type="InterPro" id="IPR058704">
    <property type="entry name" value="BGLAP-like_C"/>
</dbReference>
<evidence type="ECO:0000256" key="3">
    <source>
        <dbReference type="ARBA" id="ARBA00017145"/>
    </source>
</evidence>
<dbReference type="Proteomes" id="UP000694400">
    <property type="component" value="Chromosome 1"/>
</dbReference>
<dbReference type="GO" id="GO:0030154">
    <property type="term" value="P:cell differentiation"/>
    <property type="evidence" value="ECO:0007669"/>
    <property type="project" value="UniProtKB-KW"/>
</dbReference>
<dbReference type="GO" id="GO:0001503">
    <property type="term" value="P:ossification"/>
    <property type="evidence" value="ECO:0007669"/>
    <property type="project" value="UniProtKB-KW"/>
</dbReference>
<proteinExistence type="inferred from homology"/>
<evidence type="ECO:0000256" key="9">
    <source>
        <dbReference type="ARBA" id="ARBA00022855"/>
    </source>
</evidence>
<keyword evidence="9" id="KW-0892">Osteogenesis</keyword>
<accession>A0A8B9R0F9</accession>
<evidence type="ECO:0000256" key="2">
    <source>
        <dbReference type="ARBA" id="ARBA00008850"/>
    </source>
</evidence>
<dbReference type="InterPro" id="IPR027118">
    <property type="entry name" value="MGP"/>
</dbReference>
<dbReference type="Ensembl" id="ENSAPLT00020006084.1">
    <property type="protein sequence ID" value="ENSAPLP00020005653.1"/>
    <property type="gene ID" value="ENSAPLG00020004145.1"/>
</dbReference>